<evidence type="ECO:0000313" key="11">
    <source>
        <dbReference type="EMBL" id="SHI35593.1"/>
    </source>
</evidence>
<dbReference type="GO" id="GO:0015740">
    <property type="term" value="P:C4-dicarboxylate transport"/>
    <property type="evidence" value="ECO:0007669"/>
    <property type="project" value="TreeGrafter"/>
</dbReference>
<protein>
    <submittedName>
        <fullName evidence="11">C4-dicarboxylate transporter, DctQ subunit</fullName>
    </submittedName>
</protein>
<keyword evidence="2" id="KW-0813">Transport</keyword>
<evidence type="ECO:0000256" key="1">
    <source>
        <dbReference type="ARBA" id="ARBA00004429"/>
    </source>
</evidence>
<name>A0A1M6AH97_9FIRM</name>
<dbReference type="STRING" id="1121420.SAMN02746098_03944"/>
<dbReference type="AlphaFoldDB" id="A0A1M6AH97"/>
<evidence type="ECO:0000256" key="2">
    <source>
        <dbReference type="ARBA" id="ARBA00022448"/>
    </source>
</evidence>
<evidence type="ECO:0000256" key="3">
    <source>
        <dbReference type="ARBA" id="ARBA00022475"/>
    </source>
</evidence>
<evidence type="ECO:0000259" key="10">
    <source>
        <dbReference type="Pfam" id="PF04290"/>
    </source>
</evidence>
<feature type="transmembrane region" description="Helical" evidence="9">
    <location>
        <begin position="47"/>
        <end position="64"/>
    </location>
</feature>
<dbReference type="PANTHER" id="PTHR35011">
    <property type="entry name" value="2,3-DIKETO-L-GULONATE TRAP TRANSPORTER SMALL PERMEASE PROTEIN YIAM"/>
    <property type="match status" value="1"/>
</dbReference>
<dbReference type="GO" id="GO:0022857">
    <property type="term" value="F:transmembrane transporter activity"/>
    <property type="evidence" value="ECO:0007669"/>
    <property type="project" value="TreeGrafter"/>
</dbReference>
<organism evidence="11 12">
    <name type="scientific">Desulfosporosinus lacus DSM 15449</name>
    <dbReference type="NCBI Taxonomy" id="1121420"/>
    <lineage>
        <taxon>Bacteria</taxon>
        <taxon>Bacillati</taxon>
        <taxon>Bacillota</taxon>
        <taxon>Clostridia</taxon>
        <taxon>Eubacteriales</taxon>
        <taxon>Desulfitobacteriaceae</taxon>
        <taxon>Desulfosporosinus</taxon>
    </lineage>
</organism>
<dbReference type="InterPro" id="IPR007387">
    <property type="entry name" value="TRAP_DctQ"/>
</dbReference>
<comment type="subcellular location">
    <subcellularLocation>
        <location evidence="1">Cell inner membrane</location>
        <topology evidence="1">Multi-pass membrane protein</topology>
    </subcellularLocation>
</comment>
<evidence type="ECO:0000256" key="4">
    <source>
        <dbReference type="ARBA" id="ARBA00022519"/>
    </source>
</evidence>
<dbReference type="InterPro" id="IPR055348">
    <property type="entry name" value="DctQ"/>
</dbReference>
<sequence>MRKFWRVFEFLEDIVSGGLLSVGVTMIFYGVIMRYVFNDARSWVDEISQYTIIWGTLIGTSVALRNDHHIKVDMLFNVLSKRVQYYVTLFAHTVGITFSLFLWFYGFKLVSFTHNTGQVSTDVGIPLYMVYSILPLTGALLTFRFVIKLYEAARNTGGAGKVAERM</sequence>
<keyword evidence="4" id="KW-0997">Cell inner membrane</keyword>
<keyword evidence="5 9" id="KW-0812">Transmembrane</keyword>
<evidence type="ECO:0000256" key="8">
    <source>
        <dbReference type="ARBA" id="ARBA00038436"/>
    </source>
</evidence>
<evidence type="ECO:0000256" key="5">
    <source>
        <dbReference type="ARBA" id="ARBA00022692"/>
    </source>
</evidence>
<comment type="similarity">
    <text evidence="8">Belongs to the TRAP transporter small permease family.</text>
</comment>
<feature type="transmembrane region" description="Helical" evidence="9">
    <location>
        <begin position="125"/>
        <end position="147"/>
    </location>
</feature>
<dbReference type="GO" id="GO:0005886">
    <property type="term" value="C:plasma membrane"/>
    <property type="evidence" value="ECO:0007669"/>
    <property type="project" value="UniProtKB-SubCell"/>
</dbReference>
<keyword evidence="6 9" id="KW-1133">Transmembrane helix</keyword>
<evidence type="ECO:0000256" key="7">
    <source>
        <dbReference type="ARBA" id="ARBA00023136"/>
    </source>
</evidence>
<evidence type="ECO:0000256" key="6">
    <source>
        <dbReference type="ARBA" id="ARBA00022989"/>
    </source>
</evidence>
<dbReference type="OrthoDB" id="9814265at2"/>
<dbReference type="Pfam" id="PF04290">
    <property type="entry name" value="DctQ"/>
    <property type="match status" value="1"/>
</dbReference>
<dbReference type="PANTHER" id="PTHR35011:SF2">
    <property type="entry name" value="2,3-DIKETO-L-GULONATE TRAP TRANSPORTER SMALL PERMEASE PROTEIN YIAM"/>
    <property type="match status" value="1"/>
</dbReference>
<accession>A0A1M6AH97</accession>
<gene>
    <name evidence="11" type="ORF">SAMN02746098_03944</name>
</gene>
<keyword evidence="3" id="KW-1003">Cell membrane</keyword>
<feature type="transmembrane region" description="Helical" evidence="9">
    <location>
        <begin position="85"/>
        <end position="105"/>
    </location>
</feature>
<dbReference type="EMBL" id="FQXJ01000017">
    <property type="protein sequence ID" value="SHI35593.1"/>
    <property type="molecule type" value="Genomic_DNA"/>
</dbReference>
<evidence type="ECO:0000256" key="9">
    <source>
        <dbReference type="SAM" id="Phobius"/>
    </source>
</evidence>
<feature type="domain" description="Tripartite ATP-independent periplasmic transporters DctQ component" evidence="10">
    <location>
        <begin position="24"/>
        <end position="154"/>
    </location>
</feature>
<evidence type="ECO:0000313" key="12">
    <source>
        <dbReference type="Proteomes" id="UP000183954"/>
    </source>
</evidence>
<dbReference type="Proteomes" id="UP000183954">
    <property type="component" value="Unassembled WGS sequence"/>
</dbReference>
<keyword evidence="7 9" id="KW-0472">Membrane</keyword>
<feature type="transmembrane region" description="Helical" evidence="9">
    <location>
        <begin position="12"/>
        <end position="35"/>
    </location>
</feature>
<keyword evidence="12" id="KW-1185">Reference proteome</keyword>
<reference evidence="12" key="1">
    <citation type="submission" date="2016-11" db="EMBL/GenBank/DDBJ databases">
        <authorList>
            <person name="Varghese N."/>
            <person name="Submissions S."/>
        </authorList>
    </citation>
    <scope>NUCLEOTIDE SEQUENCE [LARGE SCALE GENOMIC DNA]</scope>
    <source>
        <strain evidence="12">DSM 15449</strain>
    </source>
</reference>
<proteinExistence type="inferred from homology"/>
<dbReference type="RefSeq" id="WP_073031495.1">
    <property type="nucleotide sequence ID" value="NZ_FQXJ01000017.1"/>
</dbReference>